<evidence type="ECO:0000313" key="2">
    <source>
        <dbReference type="EMBL" id="PZT57733.1"/>
    </source>
</evidence>
<dbReference type="PANTHER" id="PTHR48098">
    <property type="entry name" value="ENTEROCHELIN ESTERASE-RELATED"/>
    <property type="match status" value="1"/>
</dbReference>
<dbReference type="RefSeq" id="WP_111268317.1">
    <property type="nucleotide sequence ID" value="NZ_QKWW01000002.1"/>
</dbReference>
<reference evidence="2 3" key="1">
    <citation type="submission" date="2018-06" db="EMBL/GenBank/DDBJ databases">
        <title>Isolation of heavy metals resistant Paenibacillus silvae NC2 from Gold-Copper mine in ZiJin, China.</title>
        <authorList>
            <person name="Xu J."/>
            <person name="Mazhar H.S."/>
            <person name="Rensing C."/>
        </authorList>
    </citation>
    <scope>NUCLEOTIDE SEQUENCE [LARGE SCALE GENOMIC DNA]</scope>
    <source>
        <strain evidence="2 3">NC2</strain>
    </source>
</reference>
<dbReference type="Proteomes" id="UP000249204">
    <property type="component" value="Unassembled WGS sequence"/>
</dbReference>
<sequence>MNKRLSRILSLSITAALLVPTMASAAETSEGTAPAAIQATVDQGAVNNADITGQNALANTPVVPAPPGYDGYRNNIPHGNTNLITYYSTTVGNARKAMVYTPPGYTPNKKYSVLYLLHGIGGDEYEWVNAMKPKNILDNLYSEGKLSDMIVVMPNGRAMKDDRPIGDIYAPDKVAAFERFEQDLLKDLIPHIEANYPVYKDKNNRALAGLSMGGGQSLNFGLKNLDTFAYVGAFSAAPNTKPVNQLITNPGQAASKLKLLWISCGGSDGLLWVSQNFKNGLSSMNVPHIWYQDVGGHEPKVWNSGLYQFSQRIFK</sequence>
<evidence type="ECO:0000256" key="1">
    <source>
        <dbReference type="SAM" id="SignalP"/>
    </source>
</evidence>
<dbReference type="AlphaFoldDB" id="A0A2W6QKL7"/>
<evidence type="ECO:0000313" key="3">
    <source>
        <dbReference type="Proteomes" id="UP000249204"/>
    </source>
</evidence>
<dbReference type="Pfam" id="PF00756">
    <property type="entry name" value="Esterase"/>
    <property type="match status" value="1"/>
</dbReference>
<keyword evidence="1" id="KW-0732">Signal</keyword>
<organism evidence="2 3">
    <name type="scientific">Paenibacillus silvae</name>
    <dbReference type="NCBI Taxonomy" id="1325358"/>
    <lineage>
        <taxon>Bacteria</taxon>
        <taxon>Bacillati</taxon>
        <taxon>Bacillota</taxon>
        <taxon>Bacilli</taxon>
        <taxon>Bacillales</taxon>
        <taxon>Paenibacillaceae</taxon>
        <taxon>Paenibacillus</taxon>
    </lineage>
</organism>
<dbReference type="PANTHER" id="PTHR48098:SF1">
    <property type="entry name" value="DIACYLGLYCEROL ACYLTRANSFERASE_MYCOLYLTRANSFERASE AG85A"/>
    <property type="match status" value="1"/>
</dbReference>
<gene>
    <name evidence="2" type="ORF">DN757_00490</name>
</gene>
<comment type="caution">
    <text evidence="2">The sequence shown here is derived from an EMBL/GenBank/DDBJ whole genome shotgun (WGS) entry which is preliminary data.</text>
</comment>
<protein>
    <submittedName>
        <fullName evidence="2">Esterase family protein</fullName>
    </submittedName>
</protein>
<feature type="chain" id="PRO_5015957099" evidence="1">
    <location>
        <begin position="26"/>
        <end position="315"/>
    </location>
</feature>
<dbReference type="InterPro" id="IPR000801">
    <property type="entry name" value="Esterase-like"/>
</dbReference>
<dbReference type="EMBL" id="QKWW01000002">
    <property type="protein sequence ID" value="PZT57733.1"/>
    <property type="molecule type" value="Genomic_DNA"/>
</dbReference>
<feature type="signal peptide" evidence="1">
    <location>
        <begin position="1"/>
        <end position="25"/>
    </location>
</feature>
<dbReference type="InterPro" id="IPR029058">
    <property type="entry name" value="AB_hydrolase_fold"/>
</dbReference>
<proteinExistence type="predicted"/>
<dbReference type="Gene3D" id="3.40.50.1820">
    <property type="entry name" value="alpha/beta hydrolase"/>
    <property type="match status" value="1"/>
</dbReference>
<name>A0A2W6QKL7_9BACL</name>
<dbReference type="InterPro" id="IPR050583">
    <property type="entry name" value="Mycobacterial_A85_antigen"/>
</dbReference>
<dbReference type="GO" id="GO:0016747">
    <property type="term" value="F:acyltransferase activity, transferring groups other than amino-acyl groups"/>
    <property type="evidence" value="ECO:0007669"/>
    <property type="project" value="TreeGrafter"/>
</dbReference>
<accession>A0A2W6QKL7</accession>
<dbReference type="SUPFAM" id="SSF53474">
    <property type="entry name" value="alpha/beta-Hydrolases"/>
    <property type="match status" value="1"/>
</dbReference>